<evidence type="ECO:0000313" key="16">
    <source>
        <dbReference type="EMBL" id="PHJ36733.1"/>
    </source>
</evidence>
<comment type="catalytic activity">
    <reaction evidence="11">
        <text>Preferential cleavage: (Ac)2-L-Lys-D-Ala-|-D-Ala. Also transpeptidation of peptidyl-alanyl moieties that are N-acyl substituents of D-alanine.</text>
        <dbReference type="EC" id="3.4.16.4"/>
    </reaction>
</comment>
<feature type="binding site" evidence="13">
    <location>
        <position position="190"/>
    </location>
    <ligand>
        <name>substrate</name>
    </ligand>
</feature>
<dbReference type="PANTHER" id="PTHR21581:SF33">
    <property type="entry name" value="D-ALANYL-D-ALANINE CARBOXYPEPTIDASE DACB"/>
    <property type="match status" value="1"/>
</dbReference>
<evidence type="ECO:0000256" key="9">
    <source>
        <dbReference type="ARBA" id="ARBA00022984"/>
    </source>
</evidence>
<comment type="similarity">
    <text evidence="2 14">Belongs to the peptidase S11 family.</text>
</comment>
<evidence type="ECO:0000256" key="5">
    <source>
        <dbReference type="ARBA" id="ARBA00022670"/>
    </source>
</evidence>
<proteinExistence type="inferred from homology"/>
<gene>
    <name evidence="16" type="ORF">P378_20530</name>
</gene>
<name>A0A2C6MBU2_9FIRM</name>
<dbReference type="GO" id="GO:0071555">
    <property type="term" value="P:cell wall organization"/>
    <property type="evidence" value="ECO:0007669"/>
    <property type="project" value="UniProtKB-KW"/>
</dbReference>
<dbReference type="InterPro" id="IPR018044">
    <property type="entry name" value="Peptidase_S11"/>
</dbReference>
<dbReference type="Pfam" id="PF00768">
    <property type="entry name" value="Peptidase_S11"/>
    <property type="match status" value="1"/>
</dbReference>
<evidence type="ECO:0000256" key="10">
    <source>
        <dbReference type="ARBA" id="ARBA00023316"/>
    </source>
</evidence>
<dbReference type="Gene3D" id="2.60.410.10">
    <property type="entry name" value="D-Ala-D-Ala carboxypeptidase, C-terminal domain"/>
    <property type="match status" value="1"/>
</dbReference>
<comment type="pathway">
    <text evidence="1">Cell wall biogenesis; peptidoglycan biosynthesis.</text>
</comment>
<evidence type="ECO:0000256" key="1">
    <source>
        <dbReference type="ARBA" id="ARBA00004752"/>
    </source>
</evidence>
<evidence type="ECO:0000256" key="3">
    <source>
        <dbReference type="ARBA" id="ARBA00012448"/>
    </source>
</evidence>
<keyword evidence="5" id="KW-0645">Protease</keyword>
<dbReference type="InterPro" id="IPR037167">
    <property type="entry name" value="Peptidase_S11_C_sf"/>
</dbReference>
<dbReference type="Pfam" id="PF07943">
    <property type="entry name" value="PBP5_C"/>
    <property type="match status" value="1"/>
</dbReference>
<dbReference type="Gene3D" id="3.40.710.10">
    <property type="entry name" value="DD-peptidase/beta-lactamase superfamily"/>
    <property type="match status" value="1"/>
</dbReference>
<reference evidence="16 17" key="1">
    <citation type="submission" date="2013-09" db="EMBL/GenBank/DDBJ databases">
        <title>Biodegradation of hydrocarbons in the deep terrestrial subsurface : characterization of a microbial consortium composed of two Desulfotomaculum species originating from a deep geological formation.</title>
        <authorList>
            <person name="Aullo T."/>
            <person name="Berlendis S."/>
            <person name="Lascourreges J.-F."/>
            <person name="Dessort D."/>
            <person name="Saint-Laurent S."/>
            <person name="Schraauwers B."/>
            <person name="Mas J."/>
            <person name="Magot M."/>
            <person name="Ranchou-Peyruse A."/>
        </authorList>
    </citation>
    <scope>NUCLEOTIDE SEQUENCE [LARGE SCALE GENOMIC DNA]</scope>
    <source>
        <strain evidence="16 17">Bs107</strain>
    </source>
</reference>
<dbReference type="AlphaFoldDB" id="A0A2C6MBU2"/>
<keyword evidence="9" id="KW-0573">Peptidoglycan synthesis</keyword>
<keyword evidence="8" id="KW-0133">Cell shape</keyword>
<accession>A0A2C6MBU2</accession>
<feature type="domain" description="Peptidase S11 D-Ala-D-Ala carboxypeptidase A C-terminal" evidence="15">
    <location>
        <begin position="237"/>
        <end position="327"/>
    </location>
</feature>
<protein>
    <recommendedName>
        <fullName evidence="3">serine-type D-Ala-D-Ala carboxypeptidase</fullName>
        <ecNumber evidence="3">3.4.16.4</ecNumber>
    </recommendedName>
</protein>
<evidence type="ECO:0000259" key="15">
    <source>
        <dbReference type="SMART" id="SM00936"/>
    </source>
</evidence>
<keyword evidence="10" id="KW-0961">Cell wall biogenesis/degradation</keyword>
<dbReference type="EMBL" id="AWQQ01000154">
    <property type="protein sequence ID" value="PHJ36733.1"/>
    <property type="molecule type" value="Genomic_DNA"/>
</dbReference>
<dbReference type="GO" id="GO:0009252">
    <property type="term" value="P:peptidoglycan biosynthetic process"/>
    <property type="evidence" value="ECO:0007669"/>
    <property type="project" value="UniProtKB-UniPathway"/>
</dbReference>
<feature type="active site" description="Acyl-ester intermediate" evidence="12">
    <location>
        <position position="30"/>
    </location>
</feature>
<comment type="caution">
    <text evidence="16">The sequence shown here is derived from an EMBL/GenBank/DDBJ whole genome shotgun (WGS) entry which is preliminary data.</text>
</comment>
<keyword evidence="17" id="KW-1185">Reference proteome</keyword>
<dbReference type="UniPathway" id="UPA00219"/>
<evidence type="ECO:0000256" key="7">
    <source>
        <dbReference type="ARBA" id="ARBA00022801"/>
    </source>
</evidence>
<keyword evidence="7" id="KW-0378">Hydrolase</keyword>
<dbReference type="GO" id="GO:0008360">
    <property type="term" value="P:regulation of cell shape"/>
    <property type="evidence" value="ECO:0007669"/>
    <property type="project" value="UniProtKB-KW"/>
</dbReference>
<evidence type="ECO:0000256" key="6">
    <source>
        <dbReference type="ARBA" id="ARBA00022729"/>
    </source>
</evidence>
<dbReference type="InterPro" id="IPR012338">
    <property type="entry name" value="Beta-lactam/transpept-like"/>
</dbReference>
<dbReference type="GO" id="GO:0006508">
    <property type="term" value="P:proteolysis"/>
    <property type="evidence" value="ECO:0007669"/>
    <property type="project" value="UniProtKB-KW"/>
</dbReference>
<sequence>MSAASALVMDANTGQVLFARNAHQPRPIASTTKIMTALVAIECGKLYRLATVSPHAAGVEGSSVYLTAGEKLTLEELIYGALMHSGNDACVAIAEHVAGREEVFVNFMNYKAHRLGARNTNFCNTNGLPHDRHLSSAYDLALITRYALKNPVFSRIVATKTHSIAGAKGKRILSNTNKMLWSYQGADGVKTGTTHAAGKCLVSSATRDGRRLIAVVLHSDDRWGESIRLLNYGIEEYANRVVAGKGEAFAAVTIENGVKRSLPVTVDRDVVVTVPVNQGDKIEQNVLLEREVAAPVVPGQEVGKLEVLVEGERVAAAKLITMEGTAELPYHRLLWRQLYSKL</sequence>
<dbReference type="SUPFAM" id="SSF56601">
    <property type="entry name" value="beta-lactamase/transpeptidase-like"/>
    <property type="match status" value="1"/>
</dbReference>
<feature type="active site" description="Proton acceptor" evidence="12">
    <location>
        <position position="33"/>
    </location>
</feature>
<evidence type="ECO:0000256" key="2">
    <source>
        <dbReference type="ARBA" id="ARBA00007164"/>
    </source>
</evidence>
<feature type="active site" evidence="12">
    <location>
        <position position="85"/>
    </location>
</feature>
<dbReference type="InterPro" id="IPR012907">
    <property type="entry name" value="Peptidase_S11_C"/>
</dbReference>
<dbReference type="SMART" id="SM00936">
    <property type="entry name" value="PBP5_C"/>
    <property type="match status" value="1"/>
</dbReference>
<evidence type="ECO:0000256" key="13">
    <source>
        <dbReference type="PIRSR" id="PIRSR618044-2"/>
    </source>
</evidence>
<evidence type="ECO:0000256" key="4">
    <source>
        <dbReference type="ARBA" id="ARBA00022645"/>
    </source>
</evidence>
<evidence type="ECO:0000256" key="11">
    <source>
        <dbReference type="ARBA" id="ARBA00034000"/>
    </source>
</evidence>
<dbReference type="GO" id="GO:0009002">
    <property type="term" value="F:serine-type D-Ala-D-Ala carboxypeptidase activity"/>
    <property type="evidence" value="ECO:0007669"/>
    <property type="project" value="UniProtKB-EC"/>
</dbReference>
<dbReference type="EC" id="3.4.16.4" evidence="3"/>
<keyword evidence="6" id="KW-0732">Signal</keyword>
<dbReference type="Proteomes" id="UP000222564">
    <property type="component" value="Unassembled WGS sequence"/>
</dbReference>
<organism evidence="16 17">
    <name type="scientific">Desulforamulus profundi</name>
    <dbReference type="NCBI Taxonomy" id="1383067"/>
    <lineage>
        <taxon>Bacteria</taxon>
        <taxon>Bacillati</taxon>
        <taxon>Bacillota</taxon>
        <taxon>Clostridia</taxon>
        <taxon>Eubacteriales</taxon>
        <taxon>Peptococcaceae</taxon>
        <taxon>Desulforamulus</taxon>
    </lineage>
</organism>
<dbReference type="InterPro" id="IPR001967">
    <property type="entry name" value="Peptidase_S11_N"/>
</dbReference>
<evidence type="ECO:0000256" key="14">
    <source>
        <dbReference type="RuleBase" id="RU004016"/>
    </source>
</evidence>
<dbReference type="PRINTS" id="PR00725">
    <property type="entry name" value="DADACBPTASE1"/>
</dbReference>
<dbReference type="PANTHER" id="PTHR21581">
    <property type="entry name" value="D-ALANYL-D-ALANINE CARBOXYPEPTIDASE"/>
    <property type="match status" value="1"/>
</dbReference>
<keyword evidence="4 16" id="KW-0121">Carboxypeptidase</keyword>
<evidence type="ECO:0000256" key="12">
    <source>
        <dbReference type="PIRSR" id="PIRSR618044-1"/>
    </source>
</evidence>
<evidence type="ECO:0000313" key="17">
    <source>
        <dbReference type="Proteomes" id="UP000222564"/>
    </source>
</evidence>
<evidence type="ECO:0000256" key="8">
    <source>
        <dbReference type="ARBA" id="ARBA00022960"/>
    </source>
</evidence>